<evidence type="ECO:0000256" key="1">
    <source>
        <dbReference type="SAM" id="MobiDB-lite"/>
    </source>
</evidence>
<proteinExistence type="predicted"/>
<dbReference type="Proteomes" id="UP000244064">
    <property type="component" value="Unassembled WGS sequence"/>
</dbReference>
<feature type="region of interest" description="Disordered" evidence="1">
    <location>
        <begin position="1"/>
        <end position="62"/>
    </location>
</feature>
<feature type="compositionally biased region" description="Basic and acidic residues" evidence="1">
    <location>
        <begin position="48"/>
        <end position="62"/>
    </location>
</feature>
<accession>A0A2T5PEK5</accession>
<evidence type="ECO:0000313" key="2">
    <source>
        <dbReference type="EMBL" id="PTU76160.1"/>
    </source>
</evidence>
<organism evidence="2 3">
    <name type="scientific">Pseudomonas mangrovi</name>
    <dbReference type="NCBI Taxonomy" id="2161748"/>
    <lineage>
        <taxon>Bacteria</taxon>
        <taxon>Pseudomonadati</taxon>
        <taxon>Pseudomonadota</taxon>
        <taxon>Gammaproteobacteria</taxon>
        <taxon>Pseudomonadales</taxon>
        <taxon>Pseudomonadaceae</taxon>
        <taxon>Pseudomonas</taxon>
    </lineage>
</organism>
<dbReference type="AlphaFoldDB" id="A0A2T5PEK5"/>
<protein>
    <submittedName>
        <fullName evidence="2">Uncharacterized protein</fullName>
    </submittedName>
</protein>
<name>A0A2T5PEK5_9PSED</name>
<reference evidence="2 3" key="1">
    <citation type="submission" date="2018-04" db="EMBL/GenBank/DDBJ databases">
        <title>Pseudomonas sp. nov., isolated from mangrove soil.</title>
        <authorList>
            <person name="Chen C."/>
        </authorList>
    </citation>
    <scope>NUCLEOTIDE SEQUENCE [LARGE SCALE GENOMIC DNA]</scope>
    <source>
        <strain evidence="2 3">TC-11</strain>
    </source>
</reference>
<dbReference type="EMBL" id="QASN01000002">
    <property type="protein sequence ID" value="PTU76160.1"/>
    <property type="molecule type" value="Genomic_DNA"/>
</dbReference>
<feature type="compositionally biased region" description="Basic and acidic residues" evidence="1">
    <location>
        <begin position="27"/>
        <end position="37"/>
    </location>
</feature>
<keyword evidence="3" id="KW-1185">Reference proteome</keyword>
<evidence type="ECO:0000313" key="3">
    <source>
        <dbReference type="Proteomes" id="UP000244064"/>
    </source>
</evidence>
<sequence>MSDEVDPLAQGAARPLPTRGEGCLQRYDPDELSEQHGTDFPGASELWRQVERDQAGPDKAPD</sequence>
<gene>
    <name evidence="2" type="ORF">DBO85_00530</name>
</gene>
<dbReference type="RefSeq" id="WP_108104220.1">
    <property type="nucleotide sequence ID" value="NZ_QASN01000002.1"/>
</dbReference>
<comment type="caution">
    <text evidence="2">The sequence shown here is derived from an EMBL/GenBank/DDBJ whole genome shotgun (WGS) entry which is preliminary data.</text>
</comment>
<dbReference type="OrthoDB" id="6966321at2"/>